<keyword evidence="4" id="KW-0472">Membrane</keyword>
<evidence type="ECO:0000313" key="7">
    <source>
        <dbReference type="Ensembl" id="ENSSORP00005003246.1"/>
    </source>
</evidence>
<dbReference type="Pfam" id="PF06369">
    <property type="entry name" value="Anemone_cytotox"/>
    <property type="match status" value="1"/>
</dbReference>
<keyword evidence="4" id="KW-1053">Target membrane</keyword>
<evidence type="ECO:0000256" key="6">
    <source>
        <dbReference type="SAM" id="SignalP"/>
    </source>
</evidence>
<dbReference type="InterPro" id="IPR050677">
    <property type="entry name" value="Actinoporin_PFT"/>
</dbReference>
<dbReference type="GO" id="GO:0006812">
    <property type="term" value="P:monoatomic cation transport"/>
    <property type="evidence" value="ECO:0007669"/>
    <property type="project" value="InterPro"/>
</dbReference>
<dbReference type="Ensembl" id="ENSSORT00005003344.1">
    <property type="protein sequence ID" value="ENSSORP00005003246.1"/>
    <property type="gene ID" value="ENSSORG00005001980.1"/>
</dbReference>
<keyword evidence="6" id="KW-0732">Signal</keyword>
<keyword evidence="5" id="KW-0166">Nematocyst</keyword>
<dbReference type="GO" id="GO:0051715">
    <property type="term" value="P:cytolysis in another organism"/>
    <property type="evidence" value="ECO:0007669"/>
    <property type="project" value="InterPro"/>
</dbReference>
<dbReference type="InterPro" id="IPR009104">
    <property type="entry name" value="Anemon_actinoporin-like"/>
</dbReference>
<dbReference type="Proteomes" id="UP000472271">
    <property type="component" value="Unassembled WGS sequence"/>
</dbReference>
<dbReference type="GO" id="GO:0044218">
    <property type="term" value="C:other organism cell membrane"/>
    <property type="evidence" value="ECO:0007669"/>
    <property type="project" value="UniProtKB-KW"/>
</dbReference>
<dbReference type="PANTHER" id="PTHR40388:SF1">
    <property type="entry name" value="BRYOPORIN"/>
    <property type="match status" value="1"/>
</dbReference>
<keyword evidence="8" id="KW-1185">Reference proteome</keyword>
<evidence type="ECO:0000313" key="8">
    <source>
        <dbReference type="Proteomes" id="UP000472271"/>
    </source>
</evidence>
<dbReference type="Gene3D" id="2.60.270.20">
    <property type="entry name" value="Cytolysin/lectin"/>
    <property type="match status" value="1"/>
</dbReference>
<dbReference type="OrthoDB" id="6132998at2759"/>
<reference evidence="7" key="1">
    <citation type="submission" date="2025-08" db="UniProtKB">
        <authorList>
            <consortium name="Ensembl"/>
        </authorList>
    </citation>
    <scope>IDENTIFICATION</scope>
</reference>
<dbReference type="InterPro" id="IPR015926">
    <property type="entry name" value="Cytolysin/lectin"/>
</dbReference>
<evidence type="ECO:0000256" key="3">
    <source>
        <dbReference type="ARBA" id="ARBA00022537"/>
    </source>
</evidence>
<evidence type="ECO:0000256" key="2">
    <source>
        <dbReference type="ARBA" id="ARBA00004532"/>
    </source>
</evidence>
<dbReference type="GO" id="GO:0046930">
    <property type="term" value="C:pore complex"/>
    <property type="evidence" value="ECO:0007669"/>
    <property type="project" value="InterPro"/>
</dbReference>
<evidence type="ECO:0000256" key="4">
    <source>
        <dbReference type="ARBA" id="ARBA00023298"/>
    </source>
</evidence>
<feature type="chain" id="PRO_5025470051" evidence="6">
    <location>
        <begin position="24"/>
        <end position="184"/>
    </location>
</feature>
<dbReference type="AlphaFoldDB" id="A0A672YFS4"/>
<feature type="signal peptide" evidence="6">
    <location>
        <begin position="1"/>
        <end position="23"/>
    </location>
</feature>
<name>A0A672YFS4_9TELE</name>
<accession>A0A672YFS4</accession>
<dbReference type="GO" id="GO:0046931">
    <property type="term" value="P:pore complex assembly"/>
    <property type="evidence" value="ECO:0007669"/>
    <property type="project" value="InterPro"/>
</dbReference>
<evidence type="ECO:0000256" key="1">
    <source>
        <dbReference type="ARBA" id="ARBA00004175"/>
    </source>
</evidence>
<sequence>MAAAIGAAAAVLATAITAGQAIANAIPTYRQCVIWIENQCKDRTLSNPRNYEDCGHCSEPLTPVIVPSDTGGGVFVKNSWATSGSVGVITYDIKKEGSGETKRLAIMYSVPYSYVTSSNWFAVGIFDRFTPCNQQLFNKMYYDSGPFTRGKASDGEITYKSDGITLKATMSNEYTPTIKLQIFD</sequence>
<dbReference type="InParanoid" id="A0A672YFS4"/>
<dbReference type="SUPFAM" id="SSF63724">
    <property type="entry name" value="Cytolysin/lectin"/>
    <property type="match status" value="1"/>
</dbReference>
<protein>
    <submittedName>
        <fullName evidence="7">Bryoporin-like</fullName>
    </submittedName>
</protein>
<proteinExistence type="predicted"/>
<organism evidence="7 8">
    <name type="scientific">Sphaeramia orbicularis</name>
    <name type="common">orbiculate cardinalfish</name>
    <dbReference type="NCBI Taxonomy" id="375764"/>
    <lineage>
        <taxon>Eukaryota</taxon>
        <taxon>Metazoa</taxon>
        <taxon>Chordata</taxon>
        <taxon>Craniata</taxon>
        <taxon>Vertebrata</taxon>
        <taxon>Euteleostomi</taxon>
        <taxon>Actinopterygii</taxon>
        <taxon>Neopterygii</taxon>
        <taxon>Teleostei</taxon>
        <taxon>Neoteleostei</taxon>
        <taxon>Acanthomorphata</taxon>
        <taxon>Gobiaria</taxon>
        <taxon>Kurtiformes</taxon>
        <taxon>Apogonoidei</taxon>
        <taxon>Apogonidae</taxon>
        <taxon>Apogoninae</taxon>
        <taxon>Sphaeramia</taxon>
    </lineage>
</organism>
<comment type="subcellular location">
    <subcellularLocation>
        <location evidence="2">Nematocyst</location>
    </subcellularLocation>
    <subcellularLocation>
        <location evidence="1">Target cell membrane</location>
    </subcellularLocation>
</comment>
<dbReference type="GO" id="GO:0015267">
    <property type="term" value="F:channel activity"/>
    <property type="evidence" value="ECO:0007669"/>
    <property type="project" value="InterPro"/>
</dbReference>
<keyword evidence="3" id="KW-1052">Target cell membrane</keyword>
<reference evidence="7" key="2">
    <citation type="submission" date="2025-09" db="UniProtKB">
        <authorList>
            <consortium name="Ensembl"/>
        </authorList>
    </citation>
    <scope>IDENTIFICATION</scope>
</reference>
<evidence type="ECO:0000256" key="5">
    <source>
        <dbReference type="ARBA" id="ARBA00023331"/>
    </source>
</evidence>
<dbReference type="GO" id="GO:0042151">
    <property type="term" value="C:nematocyst"/>
    <property type="evidence" value="ECO:0007669"/>
    <property type="project" value="UniProtKB-SubCell"/>
</dbReference>
<dbReference type="PANTHER" id="PTHR40388">
    <property type="entry name" value="BRYOPORIN"/>
    <property type="match status" value="1"/>
</dbReference>
<gene>
    <name evidence="7" type="primary">LOC115416723</name>
</gene>